<evidence type="ECO:0000259" key="4">
    <source>
        <dbReference type="PROSITE" id="PS50404"/>
    </source>
</evidence>
<evidence type="ECO:0000256" key="2">
    <source>
        <dbReference type="ARBA" id="ARBA00022679"/>
    </source>
</evidence>
<dbReference type="PROSITE" id="PS50405">
    <property type="entry name" value="GST_CTER"/>
    <property type="match status" value="1"/>
</dbReference>
<dbReference type="GO" id="GO:0006749">
    <property type="term" value="P:glutathione metabolic process"/>
    <property type="evidence" value="ECO:0007669"/>
    <property type="project" value="InterPro"/>
</dbReference>
<feature type="domain" description="GST C-terminal" evidence="5">
    <location>
        <begin position="27"/>
        <end position="149"/>
    </location>
</feature>
<dbReference type="SFLD" id="SFLDG01152">
    <property type="entry name" value="Main.3:_Omega-_and_Tau-like"/>
    <property type="match status" value="1"/>
</dbReference>
<comment type="catalytic activity">
    <reaction evidence="3">
        <text>RX + glutathione = an S-substituted glutathione + a halide anion + H(+)</text>
        <dbReference type="Rhea" id="RHEA:16437"/>
        <dbReference type="ChEBI" id="CHEBI:15378"/>
        <dbReference type="ChEBI" id="CHEBI:16042"/>
        <dbReference type="ChEBI" id="CHEBI:17792"/>
        <dbReference type="ChEBI" id="CHEBI:57925"/>
        <dbReference type="ChEBI" id="CHEBI:90779"/>
        <dbReference type="EC" id="2.5.1.18"/>
    </reaction>
</comment>
<dbReference type="SUPFAM" id="SSF47616">
    <property type="entry name" value="GST C-terminal domain-like"/>
    <property type="match status" value="1"/>
</dbReference>
<proteinExistence type="predicted"/>
<keyword evidence="2 6" id="KW-0808">Transferase</keyword>
<organism evidence="6">
    <name type="scientific">Anthurium amnicola</name>
    <dbReference type="NCBI Taxonomy" id="1678845"/>
    <lineage>
        <taxon>Eukaryota</taxon>
        <taxon>Viridiplantae</taxon>
        <taxon>Streptophyta</taxon>
        <taxon>Embryophyta</taxon>
        <taxon>Tracheophyta</taxon>
        <taxon>Spermatophyta</taxon>
        <taxon>Magnoliopsida</taxon>
        <taxon>Liliopsida</taxon>
        <taxon>Araceae</taxon>
        <taxon>Pothoideae</taxon>
        <taxon>Potheae</taxon>
        <taxon>Anthurium</taxon>
    </lineage>
</organism>
<sequence length="181" mass="20629">GKPVVESLVILEYIDETWKHNPILPAAPYERAMARFWAKFIDEKLPETIWKACWTEGEQQEKLVAEAGEHLRTLETALQGKKFFGGATIGIVDIAAGFVAHWVGIFQEVAGISLIEEEKLPILCRWIRDFLGCDAVKETLPARDLLLGFLQAREETFKLAFKNPKCSIFKVQWPTRRLCPM</sequence>
<evidence type="ECO:0000256" key="3">
    <source>
        <dbReference type="ARBA" id="ARBA00047960"/>
    </source>
</evidence>
<dbReference type="GO" id="GO:0005737">
    <property type="term" value="C:cytoplasm"/>
    <property type="evidence" value="ECO:0007669"/>
    <property type="project" value="TreeGrafter"/>
</dbReference>
<feature type="domain" description="GST N-terminal" evidence="4">
    <location>
        <begin position="1"/>
        <end position="22"/>
    </location>
</feature>
<dbReference type="SFLD" id="SFLDG00358">
    <property type="entry name" value="Main_(cytGST)"/>
    <property type="match status" value="1"/>
</dbReference>
<dbReference type="AlphaFoldDB" id="A0A1D1XYV1"/>
<dbReference type="PROSITE" id="PS50404">
    <property type="entry name" value="GST_NTER"/>
    <property type="match status" value="1"/>
</dbReference>
<dbReference type="InterPro" id="IPR004046">
    <property type="entry name" value="GST_C"/>
</dbReference>
<dbReference type="GO" id="GO:0004364">
    <property type="term" value="F:glutathione transferase activity"/>
    <property type="evidence" value="ECO:0007669"/>
    <property type="project" value="UniProtKB-EC"/>
</dbReference>
<evidence type="ECO:0000256" key="1">
    <source>
        <dbReference type="ARBA" id="ARBA00012452"/>
    </source>
</evidence>
<dbReference type="PANTHER" id="PTHR11260">
    <property type="entry name" value="GLUTATHIONE S-TRANSFERASE, GST, SUPERFAMILY, GST DOMAIN CONTAINING"/>
    <property type="match status" value="1"/>
</dbReference>
<dbReference type="PANTHER" id="PTHR11260:SF676">
    <property type="entry name" value="GLUTATHIONE S-TRANSFERASE U8"/>
    <property type="match status" value="1"/>
</dbReference>
<dbReference type="InterPro" id="IPR040079">
    <property type="entry name" value="Glutathione_S-Trfase"/>
</dbReference>
<reference evidence="6" key="1">
    <citation type="submission" date="2015-07" db="EMBL/GenBank/DDBJ databases">
        <title>Transcriptome Assembly of Anthurium amnicola.</title>
        <authorList>
            <person name="Suzuki J."/>
        </authorList>
    </citation>
    <scope>NUCLEOTIDE SEQUENCE</scope>
</reference>
<dbReference type="Pfam" id="PF00043">
    <property type="entry name" value="GST_C"/>
    <property type="match status" value="1"/>
</dbReference>
<name>A0A1D1XYV1_9ARAE</name>
<evidence type="ECO:0000313" key="6">
    <source>
        <dbReference type="EMBL" id="JAT47520.1"/>
    </source>
</evidence>
<dbReference type="InterPro" id="IPR045073">
    <property type="entry name" value="Omega/Tau-like"/>
</dbReference>
<dbReference type="Gene3D" id="1.20.1050.10">
    <property type="match status" value="1"/>
</dbReference>
<dbReference type="InterPro" id="IPR036282">
    <property type="entry name" value="Glutathione-S-Trfase_C_sf"/>
</dbReference>
<evidence type="ECO:0000259" key="5">
    <source>
        <dbReference type="PROSITE" id="PS50405"/>
    </source>
</evidence>
<protein>
    <recommendedName>
        <fullName evidence="1">glutathione transferase</fullName>
        <ecNumber evidence="1">2.5.1.18</ecNumber>
    </recommendedName>
</protein>
<dbReference type="CDD" id="cd03185">
    <property type="entry name" value="GST_C_Tau"/>
    <property type="match status" value="1"/>
</dbReference>
<dbReference type="InterPro" id="IPR004045">
    <property type="entry name" value="Glutathione_S-Trfase_N"/>
</dbReference>
<dbReference type="InterPro" id="IPR010987">
    <property type="entry name" value="Glutathione-S-Trfase_C-like"/>
</dbReference>
<gene>
    <name evidence="6" type="primary">HSP26-A_1</name>
    <name evidence="6" type="ORF">g.112944</name>
</gene>
<accession>A0A1D1XYV1</accession>
<dbReference type="SFLD" id="SFLDS00019">
    <property type="entry name" value="Glutathione_Transferase_(cytos"/>
    <property type="match status" value="1"/>
</dbReference>
<dbReference type="InterPro" id="IPR045074">
    <property type="entry name" value="GST_C_Tau"/>
</dbReference>
<dbReference type="FunFam" id="1.20.1050.10:FF:000012">
    <property type="entry name" value="Tau class glutathione S-transferase"/>
    <property type="match status" value="1"/>
</dbReference>
<dbReference type="EC" id="2.5.1.18" evidence="1"/>
<feature type="non-terminal residue" evidence="6">
    <location>
        <position position="1"/>
    </location>
</feature>
<dbReference type="EMBL" id="GDJX01020416">
    <property type="protein sequence ID" value="JAT47520.1"/>
    <property type="molecule type" value="Transcribed_RNA"/>
</dbReference>
<dbReference type="Gene3D" id="3.40.30.10">
    <property type="entry name" value="Glutaredoxin"/>
    <property type="match status" value="1"/>
</dbReference>